<keyword evidence="3" id="KW-0223">Dioxygenase</keyword>
<dbReference type="GO" id="GO:0005506">
    <property type="term" value="F:iron ion binding"/>
    <property type="evidence" value="ECO:0007669"/>
    <property type="project" value="InterPro"/>
</dbReference>
<dbReference type="PANTHER" id="PTHR10869:SF246">
    <property type="entry name" value="TRANSMEMBRANE PROLYL 4-HYDROXYLASE"/>
    <property type="match status" value="1"/>
</dbReference>
<name>A0A7S2GTF2_9STRA</name>
<feature type="chain" id="PRO_5030515497" description="Fe2OG dioxygenase domain-containing protein" evidence="6">
    <location>
        <begin position="19"/>
        <end position="376"/>
    </location>
</feature>
<dbReference type="GO" id="GO:0004656">
    <property type="term" value="F:procollagen-proline 4-dioxygenase activity"/>
    <property type="evidence" value="ECO:0007669"/>
    <property type="project" value="TreeGrafter"/>
</dbReference>
<organism evidence="8">
    <name type="scientific">Helicotheca tamesis</name>
    <dbReference type="NCBI Taxonomy" id="374047"/>
    <lineage>
        <taxon>Eukaryota</taxon>
        <taxon>Sar</taxon>
        <taxon>Stramenopiles</taxon>
        <taxon>Ochrophyta</taxon>
        <taxon>Bacillariophyta</taxon>
        <taxon>Mediophyceae</taxon>
        <taxon>Lithodesmiophycidae</taxon>
        <taxon>Lithodesmiales</taxon>
        <taxon>Lithodesmiaceae</taxon>
        <taxon>Helicotheca</taxon>
    </lineage>
</organism>
<sequence length="376" mass="41503">MNKLAVCTALLQIVVCASFSLYGPKFGGDHYSYDSYFIQHRYPTTRIKTSLLVSYNGQAHEVDLTAGVLGPPELIRSLKIGEAVQAFRQSYKVCGTAYASNFTISRVSYTPDAFILRNFLAPDECDEIIKDASTSFMTRAETITPGDTKSRKHCQVSWLSSGGPNTSRIVSSLVQATANLFLTADVKSDKEAGVEDLQVLRYDIGGEYVLHHDGEPRVLTVLYYLNGVGKTWFPLARTSENIDDDPCKDINHDEASEAFAKTRAGAVMPQNKKQAMQLGENFIPGQQGLLVQSLSGAIGDSQEETKKNLDNSNIAWINRGDALVFYNYLDDGSSRLNWRALHTALPTGDGDGVKWIANHWFRGGTLASHRENKKDT</sequence>
<proteinExistence type="predicted"/>
<accession>A0A7S2GTF2</accession>
<dbReference type="PROSITE" id="PS51471">
    <property type="entry name" value="FE2OG_OXY"/>
    <property type="match status" value="1"/>
</dbReference>
<dbReference type="EMBL" id="HBGV01002146">
    <property type="protein sequence ID" value="CAD9471149.1"/>
    <property type="molecule type" value="Transcribed_RNA"/>
</dbReference>
<evidence type="ECO:0000256" key="6">
    <source>
        <dbReference type="SAM" id="SignalP"/>
    </source>
</evidence>
<evidence type="ECO:0000313" key="8">
    <source>
        <dbReference type="EMBL" id="CAD9471149.1"/>
    </source>
</evidence>
<dbReference type="SMART" id="SM00702">
    <property type="entry name" value="P4Hc"/>
    <property type="match status" value="1"/>
</dbReference>
<gene>
    <name evidence="8" type="ORF">HTAM1171_LOCUS1319</name>
</gene>
<evidence type="ECO:0000256" key="2">
    <source>
        <dbReference type="ARBA" id="ARBA00022723"/>
    </source>
</evidence>
<evidence type="ECO:0000259" key="7">
    <source>
        <dbReference type="PROSITE" id="PS51471"/>
    </source>
</evidence>
<dbReference type="InterPro" id="IPR045054">
    <property type="entry name" value="P4HA-like"/>
</dbReference>
<dbReference type="PANTHER" id="PTHR10869">
    <property type="entry name" value="PROLYL 4-HYDROXYLASE ALPHA SUBUNIT"/>
    <property type="match status" value="1"/>
</dbReference>
<keyword evidence="5" id="KW-0408">Iron</keyword>
<feature type="domain" description="Fe2OG dioxygenase" evidence="7">
    <location>
        <begin position="193"/>
        <end position="363"/>
    </location>
</feature>
<dbReference type="Gene3D" id="2.60.120.620">
    <property type="entry name" value="q2cbj1_9rhob like domain"/>
    <property type="match status" value="1"/>
</dbReference>
<dbReference type="GO" id="GO:0005783">
    <property type="term" value="C:endoplasmic reticulum"/>
    <property type="evidence" value="ECO:0007669"/>
    <property type="project" value="TreeGrafter"/>
</dbReference>
<keyword evidence="2" id="KW-0479">Metal-binding</keyword>
<keyword evidence="4" id="KW-0560">Oxidoreductase</keyword>
<evidence type="ECO:0000256" key="1">
    <source>
        <dbReference type="ARBA" id="ARBA00001961"/>
    </source>
</evidence>
<dbReference type="InterPro" id="IPR006620">
    <property type="entry name" value="Pro_4_hyd_alph"/>
</dbReference>
<reference evidence="8" key="1">
    <citation type="submission" date="2021-01" db="EMBL/GenBank/DDBJ databases">
        <authorList>
            <person name="Corre E."/>
            <person name="Pelletier E."/>
            <person name="Niang G."/>
            <person name="Scheremetjew M."/>
            <person name="Finn R."/>
            <person name="Kale V."/>
            <person name="Holt S."/>
            <person name="Cochrane G."/>
            <person name="Meng A."/>
            <person name="Brown T."/>
            <person name="Cohen L."/>
        </authorList>
    </citation>
    <scope>NUCLEOTIDE SEQUENCE</scope>
    <source>
        <strain evidence="8">CCMP826</strain>
    </source>
</reference>
<dbReference type="GO" id="GO:0031418">
    <property type="term" value="F:L-ascorbic acid binding"/>
    <property type="evidence" value="ECO:0007669"/>
    <property type="project" value="InterPro"/>
</dbReference>
<comment type="cofactor">
    <cofactor evidence="1">
        <name>L-ascorbate</name>
        <dbReference type="ChEBI" id="CHEBI:38290"/>
    </cofactor>
</comment>
<feature type="signal peptide" evidence="6">
    <location>
        <begin position="1"/>
        <end position="18"/>
    </location>
</feature>
<evidence type="ECO:0000256" key="5">
    <source>
        <dbReference type="ARBA" id="ARBA00023004"/>
    </source>
</evidence>
<protein>
    <recommendedName>
        <fullName evidence="7">Fe2OG dioxygenase domain-containing protein</fullName>
    </recommendedName>
</protein>
<dbReference type="AlphaFoldDB" id="A0A7S2GTF2"/>
<keyword evidence="6" id="KW-0732">Signal</keyword>
<dbReference type="InterPro" id="IPR005123">
    <property type="entry name" value="Oxoglu/Fe-dep_dioxygenase_dom"/>
</dbReference>
<evidence type="ECO:0000256" key="4">
    <source>
        <dbReference type="ARBA" id="ARBA00023002"/>
    </source>
</evidence>
<evidence type="ECO:0000256" key="3">
    <source>
        <dbReference type="ARBA" id="ARBA00022964"/>
    </source>
</evidence>